<organism evidence="1">
    <name type="scientific">marine metagenome</name>
    <dbReference type="NCBI Taxonomy" id="408172"/>
    <lineage>
        <taxon>unclassified sequences</taxon>
        <taxon>metagenomes</taxon>
        <taxon>ecological metagenomes</taxon>
    </lineage>
</organism>
<feature type="non-terminal residue" evidence="1">
    <location>
        <position position="1"/>
    </location>
</feature>
<proteinExistence type="predicted"/>
<sequence length="228" mass="25046">AVIRGGLAFGYLWEIRWYETIARKVLLGGDDLQEVGWEDLLADADREGPLLKWADGAEPVSQRDVAAWLRAKCLTYSALQEEVKTCFADASDDAVGEALSEASRDPNKREHFRRALTQRGTNENCLELVRHMFLKGDELGRYADHYGLLEKVGQRWSVVNPATEWIAVVASLSRDDPNAVNTLDDVAASIKRLGMAPGINELTKHLALAGLARGAPDADGAVLVRSAY</sequence>
<dbReference type="AlphaFoldDB" id="A0A383B8J5"/>
<evidence type="ECO:0000313" key="1">
    <source>
        <dbReference type="EMBL" id="SVE15745.1"/>
    </source>
</evidence>
<name>A0A383B8J5_9ZZZZ</name>
<reference evidence="1" key="1">
    <citation type="submission" date="2018-05" db="EMBL/GenBank/DDBJ databases">
        <authorList>
            <person name="Lanie J.A."/>
            <person name="Ng W.-L."/>
            <person name="Kazmierczak K.M."/>
            <person name="Andrzejewski T.M."/>
            <person name="Davidsen T.M."/>
            <person name="Wayne K.J."/>
            <person name="Tettelin H."/>
            <person name="Glass J.I."/>
            <person name="Rusch D."/>
            <person name="Podicherti R."/>
            <person name="Tsui H.-C.T."/>
            <person name="Winkler M.E."/>
        </authorList>
    </citation>
    <scope>NUCLEOTIDE SEQUENCE</scope>
</reference>
<protein>
    <submittedName>
        <fullName evidence="1">Uncharacterized protein</fullName>
    </submittedName>
</protein>
<accession>A0A383B8J5</accession>
<gene>
    <name evidence="1" type="ORF">METZ01_LOCUS468599</name>
</gene>
<dbReference type="EMBL" id="UINC01197987">
    <property type="protein sequence ID" value="SVE15745.1"/>
    <property type="molecule type" value="Genomic_DNA"/>
</dbReference>